<protein>
    <submittedName>
        <fullName evidence="7">Unannotated protein</fullName>
    </submittedName>
</protein>
<feature type="compositionally biased region" description="Low complexity" evidence="3">
    <location>
        <begin position="703"/>
        <end position="722"/>
    </location>
</feature>
<reference evidence="7" key="1">
    <citation type="submission" date="2020-05" db="EMBL/GenBank/DDBJ databases">
        <authorList>
            <person name="Chiriac C."/>
            <person name="Salcher M."/>
            <person name="Ghai R."/>
            <person name="Kavagutti S V."/>
        </authorList>
    </citation>
    <scope>NUCLEOTIDE SEQUENCE</scope>
</reference>
<dbReference type="GO" id="GO:0004888">
    <property type="term" value="F:transmembrane signaling receptor activity"/>
    <property type="evidence" value="ECO:0007669"/>
    <property type="project" value="InterPro"/>
</dbReference>
<dbReference type="Gene3D" id="1.10.287.950">
    <property type="entry name" value="Methyl-accepting chemotaxis protein"/>
    <property type="match status" value="1"/>
</dbReference>
<feature type="domain" description="HAMP" evidence="6">
    <location>
        <begin position="328"/>
        <end position="380"/>
    </location>
</feature>
<evidence type="ECO:0000256" key="2">
    <source>
        <dbReference type="ARBA" id="ARBA00029447"/>
    </source>
</evidence>
<keyword evidence="4" id="KW-0812">Transmembrane</keyword>
<feature type="region of interest" description="Disordered" evidence="3">
    <location>
        <begin position="703"/>
        <end position="736"/>
    </location>
</feature>
<dbReference type="PRINTS" id="PR00260">
    <property type="entry name" value="CHEMTRNSDUCR"/>
</dbReference>
<dbReference type="InterPro" id="IPR004089">
    <property type="entry name" value="MCPsignal_dom"/>
</dbReference>
<dbReference type="Gene3D" id="6.10.340.10">
    <property type="match status" value="1"/>
</dbReference>
<dbReference type="SMART" id="SM00283">
    <property type="entry name" value="MA"/>
    <property type="match status" value="1"/>
</dbReference>
<dbReference type="PROSITE" id="PS50111">
    <property type="entry name" value="CHEMOTAXIS_TRANSDUC_2"/>
    <property type="match status" value="1"/>
</dbReference>
<accession>A0A6J6FBX4</accession>
<keyword evidence="1" id="KW-0807">Transducer</keyword>
<gene>
    <name evidence="7" type="ORF">UFOPK1493_03334</name>
</gene>
<keyword evidence="4" id="KW-0472">Membrane</keyword>
<feature type="domain" description="Methyl-accepting transducer" evidence="5">
    <location>
        <begin position="413"/>
        <end position="663"/>
    </location>
</feature>
<sequence length="736" mass="75173">MSKTSNPLGVKGRLASVGDTIAAPSRTFLGRLRLTAKFAVIGTVLIAPLLFAVQRYASSQNASRDFSALELTGMDYVEPAFALEVTLVDARSAAVAGEPVDAEAVRSAIADLEVVDEAIGEEVAASEAWSTLRPEIESLLSSSPSDPSEAFTAWSSVVNQSAALVSTAADGSNLTLDPDLDSFYLMDAATTKTPALIAAVGVMRDVEFLDPEVHRDDATIASVRIDDAVGAITAGFGKTAGATADSTVASEVEAATAALLDAYESRTEPGGYERLRDTTVTTAEVSARNLRTLIDTRIEGIVGKRDVTLWVSGVAIVLALWLFAGFYQSITRGIRSILESLKSAATGDLTARADVRTKEEIGEMSEALNKALEGVAAALAAVSGRTDQVVGNAVALTDVGGSLQADSARAVFHADTVANLASDLQSDTERTLAEVTTVKDVLGEVTFATEQLDADMQAVSAASAELTAAVRDVAKVADETQRRASDAVSQVGVARDVVMSLTAAADEIGGIVELIEDIAEQTNLLALNATVEAARAGEAGRSFAVVAAEVKNLATATTAATERIRDSISAVQAGSSNAANAIAEVVTVIDGISEGQITVAAAVEEEMAMADEIGRSVARGAAGIRDITVSVGAINSSLDSVKAVTESVSATAQKAAAAGAEMASTARSNVAAATQTGASAQELNGTAAALQSAVARFVISPKAKAGAASGSGKKPASKPSSSDSKRDDLVGTGRAS</sequence>
<feature type="transmembrane region" description="Helical" evidence="4">
    <location>
        <begin position="307"/>
        <end position="327"/>
    </location>
</feature>
<dbReference type="PANTHER" id="PTHR32089">
    <property type="entry name" value="METHYL-ACCEPTING CHEMOTAXIS PROTEIN MCPB"/>
    <property type="match status" value="1"/>
</dbReference>
<organism evidence="7">
    <name type="scientific">freshwater metagenome</name>
    <dbReference type="NCBI Taxonomy" id="449393"/>
    <lineage>
        <taxon>unclassified sequences</taxon>
        <taxon>metagenomes</taxon>
        <taxon>ecological metagenomes</taxon>
    </lineage>
</organism>
<dbReference type="SMART" id="SM00304">
    <property type="entry name" value="HAMP"/>
    <property type="match status" value="1"/>
</dbReference>
<dbReference type="Pfam" id="PF00015">
    <property type="entry name" value="MCPsignal"/>
    <property type="match status" value="1"/>
</dbReference>
<dbReference type="GO" id="GO:0016020">
    <property type="term" value="C:membrane"/>
    <property type="evidence" value="ECO:0007669"/>
    <property type="project" value="InterPro"/>
</dbReference>
<dbReference type="PROSITE" id="PS50885">
    <property type="entry name" value="HAMP"/>
    <property type="match status" value="1"/>
</dbReference>
<dbReference type="GO" id="GO:0007165">
    <property type="term" value="P:signal transduction"/>
    <property type="evidence" value="ECO:0007669"/>
    <property type="project" value="UniProtKB-KW"/>
</dbReference>
<dbReference type="InterPro" id="IPR003660">
    <property type="entry name" value="HAMP_dom"/>
</dbReference>
<dbReference type="CDD" id="cd06225">
    <property type="entry name" value="HAMP"/>
    <property type="match status" value="1"/>
</dbReference>
<comment type="similarity">
    <text evidence="2">Belongs to the methyl-accepting chemotaxis (MCP) protein family.</text>
</comment>
<feature type="transmembrane region" description="Helical" evidence="4">
    <location>
        <begin position="34"/>
        <end position="53"/>
    </location>
</feature>
<dbReference type="PANTHER" id="PTHR32089:SF112">
    <property type="entry name" value="LYSOZYME-LIKE PROTEIN-RELATED"/>
    <property type="match status" value="1"/>
</dbReference>
<dbReference type="InterPro" id="IPR004090">
    <property type="entry name" value="Chemotax_Me-accpt_rcpt"/>
</dbReference>
<dbReference type="EMBL" id="CAEZSR010000179">
    <property type="protein sequence ID" value="CAB4584895.1"/>
    <property type="molecule type" value="Genomic_DNA"/>
</dbReference>
<name>A0A6J6FBX4_9ZZZZ</name>
<evidence type="ECO:0000256" key="1">
    <source>
        <dbReference type="ARBA" id="ARBA00023224"/>
    </source>
</evidence>
<evidence type="ECO:0000256" key="4">
    <source>
        <dbReference type="SAM" id="Phobius"/>
    </source>
</evidence>
<dbReference type="AlphaFoldDB" id="A0A6J6FBX4"/>
<proteinExistence type="inferred from homology"/>
<evidence type="ECO:0000256" key="3">
    <source>
        <dbReference type="SAM" id="MobiDB-lite"/>
    </source>
</evidence>
<dbReference type="SUPFAM" id="SSF58104">
    <property type="entry name" value="Methyl-accepting chemotaxis protein (MCP) signaling domain"/>
    <property type="match status" value="1"/>
</dbReference>
<dbReference type="GO" id="GO:0006935">
    <property type="term" value="P:chemotaxis"/>
    <property type="evidence" value="ECO:0007669"/>
    <property type="project" value="InterPro"/>
</dbReference>
<evidence type="ECO:0000313" key="7">
    <source>
        <dbReference type="EMBL" id="CAB4584895.1"/>
    </source>
</evidence>
<evidence type="ECO:0000259" key="6">
    <source>
        <dbReference type="PROSITE" id="PS50885"/>
    </source>
</evidence>
<dbReference type="Pfam" id="PF00672">
    <property type="entry name" value="HAMP"/>
    <property type="match status" value="1"/>
</dbReference>
<keyword evidence="4" id="KW-1133">Transmembrane helix</keyword>
<evidence type="ECO:0000259" key="5">
    <source>
        <dbReference type="PROSITE" id="PS50111"/>
    </source>
</evidence>